<gene>
    <name evidence="2" type="ORF">FOZ62_016024</name>
</gene>
<evidence type="ECO:0000313" key="3">
    <source>
        <dbReference type="Proteomes" id="UP000574390"/>
    </source>
</evidence>
<evidence type="ECO:0000313" key="2">
    <source>
        <dbReference type="EMBL" id="KAF4701835.1"/>
    </source>
</evidence>
<name>A0A7J6Q0A3_PEROL</name>
<dbReference type="AlphaFoldDB" id="A0A7J6Q0A3"/>
<feature type="non-terminal residue" evidence="2">
    <location>
        <position position="1"/>
    </location>
</feature>
<evidence type="ECO:0000256" key="1">
    <source>
        <dbReference type="SAM" id="MobiDB-lite"/>
    </source>
</evidence>
<accession>A0A7J6Q0A3</accession>
<proteinExistence type="predicted"/>
<dbReference type="Proteomes" id="UP000574390">
    <property type="component" value="Unassembled WGS sequence"/>
</dbReference>
<dbReference type="EMBL" id="JABANM010033105">
    <property type="protein sequence ID" value="KAF4701835.1"/>
    <property type="molecule type" value="Genomic_DNA"/>
</dbReference>
<organism evidence="2 3">
    <name type="scientific">Perkinsus olseni</name>
    <name type="common">Perkinsus atlanticus</name>
    <dbReference type="NCBI Taxonomy" id="32597"/>
    <lineage>
        <taxon>Eukaryota</taxon>
        <taxon>Sar</taxon>
        <taxon>Alveolata</taxon>
        <taxon>Perkinsozoa</taxon>
        <taxon>Perkinsea</taxon>
        <taxon>Perkinsida</taxon>
        <taxon>Perkinsidae</taxon>
        <taxon>Perkinsus</taxon>
    </lineage>
</organism>
<protein>
    <submittedName>
        <fullName evidence="2">Uncharacterized protein</fullName>
    </submittedName>
</protein>
<dbReference type="SUPFAM" id="SSF52540">
    <property type="entry name" value="P-loop containing nucleoside triphosphate hydrolases"/>
    <property type="match status" value="1"/>
</dbReference>
<reference evidence="2 3" key="1">
    <citation type="submission" date="2020-04" db="EMBL/GenBank/DDBJ databases">
        <title>Perkinsus olseni comparative genomics.</title>
        <authorList>
            <person name="Bogema D.R."/>
        </authorList>
    </citation>
    <scope>NUCLEOTIDE SEQUENCE [LARGE SCALE GENOMIC DNA]</scope>
    <source>
        <strain evidence="2">ATCC PRA-205</strain>
    </source>
</reference>
<comment type="caution">
    <text evidence="2">The sequence shown here is derived from an EMBL/GenBank/DDBJ whole genome shotgun (WGS) entry which is preliminary data.</text>
</comment>
<sequence>MVASHKNTRGSDQQRGVVKASRNDRSKPWQQRFEHTILCLTNGEAELFNQKHLDEIDGDEVVFPAKDTRTQLTPIDFDDDEVSKLGYRSTIALKPRCRVMATVNHPQLIYCNGSQGTVVDIELSVGHPPKVL</sequence>
<feature type="region of interest" description="Disordered" evidence="1">
    <location>
        <begin position="1"/>
        <end position="29"/>
    </location>
</feature>
<dbReference type="InterPro" id="IPR027417">
    <property type="entry name" value="P-loop_NTPase"/>
</dbReference>